<reference evidence="3 4" key="1">
    <citation type="submission" date="2020-08" db="EMBL/GenBank/DDBJ databases">
        <title>Genomic Encyclopedia of Type Strains, Phase IV (KMG-IV): sequencing the most valuable type-strain genomes for metagenomic binning, comparative biology and taxonomic classification.</title>
        <authorList>
            <person name="Goeker M."/>
        </authorList>
    </citation>
    <scope>NUCLEOTIDE SEQUENCE [LARGE SCALE GENOMIC DNA]</scope>
    <source>
        <strain evidence="3 4">YC6723</strain>
    </source>
</reference>
<accession>A0A840FBM9</accession>
<dbReference type="EMBL" id="JACIEV010000002">
    <property type="protein sequence ID" value="MBB4152947.1"/>
    <property type="molecule type" value="Genomic_DNA"/>
</dbReference>
<dbReference type="AlphaFoldDB" id="A0A840FBM9"/>
<comment type="caution">
    <text evidence="3">The sequence shown here is derived from an EMBL/GenBank/DDBJ whole genome shotgun (WGS) entry which is preliminary data.</text>
</comment>
<evidence type="ECO:0000313" key="3">
    <source>
        <dbReference type="EMBL" id="MBB4152947.1"/>
    </source>
</evidence>
<evidence type="ECO:0000259" key="1">
    <source>
        <dbReference type="Pfam" id="PF13304"/>
    </source>
</evidence>
<dbReference type="InterPro" id="IPR051396">
    <property type="entry name" value="Bact_Antivir_Def_Nuclease"/>
</dbReference>
<feature type="domain" description="Rad50/SbcC-type AAA" evidence="2">
    <location>
        <begin position="6"/>
        <end position="45"/>
    </location>
</feature>
<protein>
    <submittedName>
        <fullName evidence="3">AAA15 family ATPase/GTPase</fullName>
    </submittedName>
</protein>
<dbReference type="InterPro" id="IPR003959">
    <property type="entry name" value="ATPase_AAA_core"/>
</dbReference>
<dbReference type="GO" id="GO:0016887">
    <property type="term" value="F:ATP hydrolysis activity"/>
    <property type="evidence" value="ECO:0007669"/>
    <property type="project" value="InterPro"/>
</dbReference>
<proteinExistence type="predicted"/>
<dbReference type="SUPFAM" id="SSF52540">
    <property type="entry name" value="P-loop containing nucleoside triphosphate hydrolases"/>
    <property type="match status" value="1"/>
</dbReference>
<dbReference type="Proteomes" id="UP000529795">
    <property type="component" value="Unassembled WGS sequence"/>
</dbReference>
<organism evidence="3 4">
    <name type="scientific">Sphingomonas jinjuensis</name>
    <dbReference type="NCBI Taxonomy" id="535907"/>
    <lineage>
        <taxon>Bacteria</taxon>
        <taxon>Pseudomonadati</taxon>
        <taxon>Pseudomonadota</taxon>
        <taxon>Alphaproteobacteria</taxon>
        <taxon>Sphingomonadales</taxon>
        <taxon>Sphingomonadaceae</taxon>
        <taxon>Sphingomonas</taxon>
    </lineage>
</organism>
<dbReference type="InterPro" id="IPR027417">
    <property type="entry name" value="P-loop_NTPase"/>
</dbReference>
<dbReference type="Pfam" id="PF13304">
    <property type="entry name" value="AAA_21"/>
    <property type="match status" value="1"/>
</dbReference>
<dbReference type="RefSeq" id="WP_183982634.1">
    <property type="nucleotide sequence ID" value="NZ_JACIEV010000002.1"/>
</dbReference>
<gene>
    <name evidence="3" type="ORF">GGQ80_000835</name>
</gene>
<dbReference type="PANTHER" id="PTHR43581">
    <property type="entry name" value="ATP/GTP PHOSPHATASE"/>
    <property type="match status" value="1"/>
</dbReference>
<keyword evidence="4" id="KW-1185">Reference proteome</keyword>
<dbReference type="PANTHER" id="PTHR43581:SF2">
    <property type="entry name" value="EXCINUCLEASE ATPASE SUBUNIT"/>
    <property type="match status" value="1"/>
</dbReference>
<dbReference type="Gene3D" id="3.40.50.300">
    <property type="entry name" value="P-loop containing nucleotide triphosphate hydrolases"/>
    <property type="match status" value="2"/>
</dbReference>
<dbReference type="GO" id="GO:0006302">
    <property type="term" value="P:double-strand break repair"/>
    <property type="evidence" value="ECO:0007669"/>
    <property type="project" value="InterPro"/>
</dbReference>
<name>A0A840FBM9_9SPHN</name>
<feature type="domain" description="ATPase AAA-type core" evidence="1">
    <location>
        <begin position="257"/>
        <end position="383"/>
    </location>
</feature>
<evidence type="ECO:0000259" key="2">
    <source>
        <dbReference type="Pfam" id="PF13476"/>
    </source>
</evidence>
<evidence type="ECO:0000313" key="4">
    <source>
        <dbReference type="Proteomes" id="UP000529795"/>
    </source>
</evidence>
<dbReference type="InterPro" id="IPR038729">
    <property type="entry name" value="Rad50/SbcC_AAA"/>
</dbReference>
<dbReference type="Pfam" id="PF13476">
    <property type="entry name" value="AAA_23"/>
    <property type="match status" value="1"/>
</dbReference>
<sequence>MRFSNLYVENFKAVDSVALEGLQDVVVIAGPNGCGKSTILDAVRLWKSAIGAYQRDELRVSLQELGFSESTESLKTMLQTPTRSLAVTATVDFASNERRFLRDNVEQLLSFYFFRQRASDQMMRHYFNYDGFRLSDDFRTHSGEIWQSVHNHREVFLQQVSENSCVATMSISPTGDLQTNAPFLLNVYLSMFLPPDLGIIDYYGPQRAFGRETVGGITLQVRQQRAQQHSSALYQTAGKVSNIKSELASSFVNRLLAEAATGQQPDHGDIALERTVHELFQRFIPGKTFDGLKPTADGGLTFDVSTPAGKHDIAELSSGEKELIYGYLRLRNSERRNSIIMIDEPELHLNPRLTDGLPHFYSKHFGSAFNNQLWLITHSDTILRQSVAAPGFSVYHMQTAGSYPEGSPQATQIVGSNDVDRAIIDLVGDLAAYKPRGKLVLLEGGGDSEFDASVVTKLFPDFASRVNLISSDNRSRVRKLHSVLHKVATQSGLFHNVASITDRDMGYSEEFPPPNSFTWDCYHIENYLLEPTFIRAVLIELNEIKLTVSELDIYNWLRESARARLDELVRHDVESWSSRLLRNAVRVNTPRDTPFMAIRVVDAAKASVDRCVNLLSNQLSPEQISMRSTSTRETLTRDLGTDEWRSTFRGRDILKEFASRHCQRVTWDVLRDLVLGKMQLAEYQPVGMARILNAPACDSV</sequence>
<dbReference type="GO" id="GO:0005524">
    <property type="term" value="F:ATP binding"/>
    <property type="evidence" value="ECO:0007669"/>
    <property type="project" value="InterPro"/>
</dbReference>